<accession>S6UA13</accession>
<gene>
    <name evidence="1" type="ORF">A244_18243</name>
</gene>
<proteinExistence type="predicted"/>
<dbReference type="AlphaFoldDB" id="S6UA13"/>
<reference evidence="1 2" key="1">
    <citation type="journal article" date="2013" name="PLoS Pathog.">
        <title>Genomic analysis of the Kiwifruit pathogen Pseudomonas syringae pv. actinidiae provides insight into the origins of an emergent plant disease.</title>
        <authorList>
            <person name="McCann H.C."/>
            <person name="Rikkerink E.H."/>
            <person name="Bertels F."/>
            <person name="Fiers M."/>
            <person name="Lu A."/>
            <person name="Rees-George J."/>
            <person name="Andersen M.T."/>
            <person name="Gleave A.P."/>
            <person name="Haubold B."/>
            <person name="Wohlers M.W."/>
            <person name="Guttman D.S."/>
            <person name="Wang P.W."/>
            <person name="Straub C."/>
            <person name="Vanneste J.L."/>
            <person name="Rainey P.B."/>
            <person name="Templeton M.D."/>
        </authorList>
    </citation>
    <scope>NUCLEOTIDE SEQUENCE [LARGE SCALE GENOMIC DNA]</scope>
    <source>
        <strain evidence="1 2">ICMP 18807</strain>
    </source>
</reference>
<feature type="non-terminal residue" evidence="1">
    <location>
        <position position="77"/>
    </location>
</feature>
<dbReference type="InterPro" id="IPR010069">
    <property type="entry name" value="CdiA_FHA1_rpt"/>
</dbReference>
<evidence type="ECO:0000313" key="2">
    <source>
        <dbReference type="Proteomes" id="UP000015729"/>
    </source>
</evidence>
<dbReference type="Proteomes" id="UP000015729">
    <property type="component" value="Unassembled WGS sequence"/>
</dbReference>
<dbReference type="EMBL" id="AOKG01001246">
    <property type="protein sequence ID" value="EPN51045.1"/>
    <property type="molecule type" value="Genomic_DNA"/>
</dbReference>
<dbReference type="NCBIfam" id="TIGR01731">
    <property type="entry name" value="fil_hemag_20aa"/>
    <property type="match status" value="2"/>
</dbReference>
<dbReference type="PATRIC" id="fig|1194404.4.peg.3763"/>
<sequence length="77" mass="7884">NIGQFDNREKGRLLANGALLLTADGLNNLNGVVSGQQSVQLNLGQLNNTGAGSIYAKSSLGLSVSGTLNNDQGVVRS</sequence>
<evidence type="ECO:0000313" key="1">
    <source>
        <dbReference type="EMBL" id="EPN51045.1"/>
    </source>
</evidence>
<protein>
    <submittedName>
        <fullName evidence="1">Filamentous hemagglutinin, intein-containing</fullName>
    </submittedName>
</protein>
<comment type="caution">
    <text evidence="1">The sequence shown here is derived from an EMBL/GenBank/DDBJ whole genome shotgun (WGS) entry which is preliminary data.</text>
</comment>
<feature type="non-terminal residue" evidence="1">
    <location>
        <position position="1"/>
    </location>
</feature>
<organism evidence="1 2">
    <name type="scientific">Pseudomonas syringae pv. actinidiae ICMP 18807</name>
    <dbReference type="NCBI Taxonomy" id="1194404"/>
    <lineage>
        <taxon>Bacteria</taxon>
        <taxon>Pseudomonadati</taxon>
        <taxon>Pseudomonadota</taxon>
        <taxon>Gammaproteobacteria</taxon>
        <taxon>Pseudomonadales</taxon>
        <taxon>Pseudomonadaceae</taxon>
        <taxon>Pseudomonas</taxon>
        <taxon>Pseudomonas syringae</taxon>
    </lineage>
</organism>
<name>S6UA13_PSESF</name>